<keyword evidence="1" id="KW-0813">Transport</keyword>
<evidence type="ECO:0000256" key="1">
    <source>
        <dbReference type="ARBA" id="ARBA00022448"/>
    </source>
</evidence>
<evidence type="ECO:0000256" key="6">
    <source>
        <dbReference type="ARBA" id="ARBA00023004"/>
    </source>
</evidence>
<dbReference type="STRING" id="28181.BEN30_04195"/>
<evidence type="ECO:0000313" key="10">
    <source>
        <dbReference type="Proteomes" id="UP000095347"/>
    </source>
</evidence>
<evidence type="ECO:0000259" key="8">
    <source>
        <dbReference type="Pfam" id="PF02085"/>
    </source>
</evidence>
<dbReference type="AlphaFoldDB" id="A0A1E5QB76"/>
<keyword evidence="7" id="KW-0812">Transmembrane</keyword>
<dbReference type="CDD" id="cd08168">
    <property type="entry name" value="Cytochrom_C3"/>
    <property type="match status" value="1"/>
</dbReference>
<keyword evidence="4" id="KW-0732">Signal</keyword>
<protein>
    <recommendedName>
        <fullName evidence="8">Class III cytochrome C domain-containing protein</fullName>
    </recommendedName>
</protein>
<dbReference type="OrthoDB" id="9788513at2"/>
<dbReference type="InterPro" id="IPR036280">
    <property type="entry name" value="Multihaem_cyt_sf"/>
</dbReference>
<keyword evidence="3" id="KW-0479">Metal-binding</keyword>
<evidence type="ECO:0000256" key="2">
    <source>
        <dbReference type="ARBA" id="ARBA00022617"/>
    </source>
</evidence>
<evidence type="ECO:0000256" key="5">
    <source>
        <dbReference type="ARBA" id="ARBA00022982"/>
    </source>
</evidence>
<dbReference type="Gene3D" id="3.90.10.10">
    <property type="entry name" value="Cytochrome C3"/>
    <property type="match status" value="2"/>
</dbReference>
<dbReference type="GO" id="GO:0020037">
    <property type="term" value="F:heme binding"/>
    <property type="evidence" value="ECO:0007669"/>
    <property type="project" value="InterPro"/>
</dbReference>
<dbReference type="GO" id="GO:0009055">
    <property type="term" value="F:electron transfer activity"/>
    <property type="evidence" value="ECO:0007669"/>
    <property type="project" value="InterPro"/>
</dbReference>
<dbReference type="InterPro" id="IPR020942">
    <property type="entry name" value="Cyt_c_III_dom"/>
</dbReference>
<keyword evidence="5" id="KW-0249">Electron transport</keyword>
<keyword evidence="2" id="KW-0349">Heme</keyword>
<name>A0A1E5QB76_9PROT</name>
<gene>
    <name evidence="9" type="ORF">BEN30_04195</name>
</gene>
<reference evidence="10" key="1">
    <citation type="submission" date="2016-07" db="EMBL/GenBank/DDBJ databases">
        <authorList>
            <person name="Florea S."/>
            <person name="Webb J.S."/>
            <person name="Jaromczyk J."/>
            <person name="Schardl C.L."/>
        </authorList>
    </citation>
    <scope>NUCLEOTIDE SEQUENCE [LARGE SCALE GENOMIC DNA]</scope>
    <source>
        <strain evidence="10">MV-1</strain>
    </source>
</reference>
<comment type="caution">
    <text evidence="9">The sequence shown here is derived from an EMBL/GenBank/DDBJ whole genome shotgun (WGS) entry which is preliminary data.</text>
</comment>
<accession>A0A1E5QB76</accession>
<dbReference type="GO" id="GO:0046872">
    <property type="term" value="F:metal ion binding"/>
    <property type="evidence" value="ECO:0007669"/>
    <property type="project" value="UniProtKB-KW"/>
</dbReference>
<keyword evidence="7" id="KW-0472">Membrane</keyword>
<keyword evidence="6" id="KW-0408">Iron</keyword>
<evidence type="ECO:0000256" key="3">
    <source>
        <dbReference type="ARBA" id="ARBA00022723"/>
    </source>
</evidence>
<evidence type="ECO:0000256" key="4">
    <source>
        <dbReference type="ARBA" id="ARBA00022729"/>
    </source>
</evidence>
<evidence type="ECO:0000256" key="7">
    <source>
        <dbReference type="SAM" id="Phobius"/>
    </source>
</evidence>
<feature type="transmembrane region" description="Helical" evidence="7">
    <location>
        <begin position="7"/>
        <end position="24"/>
    </location>
</feature>
<dbReference type="PANTHER" id="PTHR35038:SF6">
    <property type="entry name" value="SURFACE LOCALIZED DECAHEME CYTOCHROME C LIPOPROTEIN"/>
    <property type="match status" value="1"/>
</dbReference>
<evidence type="ECO:0000313" key="9">
    <source>
        <dbReference type="EMBL" id="OEJ69286.1"/>
    </source>
</evidence>
<dbReference type="EMBL" id="MCGG01000008">
    <property type="protein sequence ID" value="OEJ69286.1"/>
    <property type="molecule type" value="Genomic_DNA"/>
</dbReference>
<dbReference type="GO" id="GO:0016491">
    <property type="term" value="F:oxidoreductase activity"/>
    <property type="evidence" value="ECO:0007669"/>
    <property type="project" value="TreeGrafter"/>
</dbReference>
<dbReference type="InterPro" id="IPR051829">
    <property type="entry name" value="Multiheme_Cytochr_ET"/>
</dbReference>
<feature type="domain" description="Class III cytochrome C" evidence="8">
    <location>
        <begin position="31"/>
        <end position="103"/>
    </location>
</feature>
<keyword evidence="10" id="KW-1185">Reference proteome</keyword>
<dbReference type="Pfam" id="PF02085">
    <property type="entry name" value="Cytochrom_CIII"/>
    <property type="match status" value="1"/>
</dbReference>
<dbReference type="SUPFAM" id="SSF48695">
    <property type="entry name" value="Multiheme cytochromes"/>
    <property type="match status" value="1"/>
</dbReference>
<proteinExistence type="predicted"/>
<dbReference type="Proteomes" id="UP000095347">
    <property type="component" value="Unassembled WGS sequence"/>
</dbReference>
<keyword evidence="7" id="KW-1133">Transmembrane helix</keyword>
<organism evidence="9 10">
    <name type="scientific">Magnetovibrio blakemorei</name>
    <dbReference type="NCBI Taxonomy" id="28181"/>
    <lineage>
        <taxon>Bacteria</taxon>
        <taxon>Pseudomonadati</taxon>
        <taxon>Pseudomonadota</taxon>
        <taxon>Alphaproteobacteria</taxon>
        <taxon>Rhodospirillales</taxon>
        <taxon>Magnetovibrionaceae</taxon>
        <taxon>Magnetovibrio</taxon>
    </lineage>
</organism>
<dbReference type="PANTHER" id="PTHR35038">
    <property type="entry name" value="DISSIMILATORY SULFITE REDUCTASE SIRA"/>
    <property type="match status" value="1"/>
</dbReference>
<sequence length="309" mass="35263">MRPIVKIFLALNLVAITVLVFKYAELMVSPGKLIFDHRTSEADCFACHTLFLGASSEKCVACHKVDDIGVMTTKGILLEKKKTAVPFHQKLLLQDCVACHSDHMGVAKFRSFQKFSHGLVETSIREKCVSCHQMPADQLHRNVSETCSQCHGTDKWKPATFDHKVLDKAELAQCISCHKAKVPSDKLHSQVSGQCGQCHTTEKWKPATFDHNKFFVFDRDHDVKCEACHTTGDYKKYTCYECHEHSPSKIREEHEEEGIRDFENCVACHRNADEDDAKRAWQSIRRGVPYQFGLPNTENDKKLRKEHDD</sequence>